<keyword evidence="1" id="KW-1133">Transmembrane helix</keyword>
<keyword evidence="1" id="KW-0812">Transmembrane</keyword>
<evidence type="ECO:0000313" key="3">
    <source>
        <dbReference type="Proteomes" id="UP000002624"/>
    </source>
</evidence>
<name>C6HML3_AJECH</name>
<evidence type="ECO:0000256" key="1">
    <source>
        <dbReference type="SAM" id="Phobius"/>
    </source>
</evidence>
<gene>
    <name evidence="2" type="ORF">HCDG_07329</name>
</gene>
<organism evidence="2 3">
    <name type="scientific">Ajellomyces capsulatus (strain H143)</name>
    <name type="common">Darling's disease fungus</name>
    <name type="synonym">Histoplasma capsulatum</name>
    <dbReference type="NCBI Taxonomy" id="544712"/>
    <lineage>
        <taxon>Eukaryota</taxon>
        <taxon>Fungi</taxon>
        <taxon>Dikarya</taxon>
        <taxon>Ascomycota</taxon>
        <taxon>Pezizomycotina</taxon>
        <taxon>Eurotiomycetes</taxon>
        <taxon>Eurotiomycetidae</taxon>
        <taxon>Onygenales</taxon>
        <taxon>Ajellomycetaceae</taxon>
        <taxon>Histoplasma</taxon>
    </lineage>
</organism>
<dbReference type="Proteomes" id="UP000002624">
    <property type="component" value="Unassembled WGS sequence"/>
</dbReference>
<accession>C6HML3</accession>
<dbReference type="AlphaFoldDB" id="C6HML3"/>
<proteinExistence type="predicted"/>
<dbReference type="EMBL" id="GG692431">
    <property type="protein sequence ID" value="EER38460.1"/>
    <property type="molecule type" value="Genomic_DNA"/>
</dbReference>
<protein>
    <submittedName>
        <fullName evidence="2">Uncharacterized protein</fullName>
    </submittedName>
</protein>
<keyword evidence="1" id="KW-0472">Membrane</keyword>
<sequence length="102" mass="11427">MNLWSYGGQSSSKLIQYISIQNSLRIPLTLTLGLVVVSLLLWPAGLKKKTKKKKINCAVLARLLNLLRLHGDRSWYPTGHATTTELTIFDTFVGQGNWEQTA</sequence>
<feature type="transmembrane region" description="Helical" evidence="1">
    <location>
        <begin position="26"/>
        <end position="46"/>
    </location>
</feature>
<dbReference type="VEuPathDB" id="FungiDB:HCDG_07329"/>
<evidence type="ECO:0000313" key="2">
    <source>
        <dbReference type="EMBL" id="EER38460.1"/>
    </source>
</evidence>
<dbReference type="HOGENOM" id="CLU_2276637_0_0_1"/>
<reference evidence="3" key="1">
    <citation type="submission" date="2009-05" db="EMBL/GenBank/DDBJ databases">
        <title>The genome sequence of Ajellomyces capsulatus strain H143.</title>
        <authorList>
            <person name="Champion M."/>
            <person name="Cuomo C.A."/>
            <person name="Ma L.-J."/>
            <person name="Henn M.R."/>
            <person name="Sil A."/>
            <person name="Goldman B."/>
            <person name="Young S.K."/>
            <person name="Kodira C.D."/>
            <person name="Zeng Q."/>
            <person name="Koehrsen M."/>
            <person name="Alvarado L."/>
            <person name="Berlin A.M."/>
            <person name="Borenstein D."/>
            <person name="Chen Z."/>
            <person name="Engels R."/>
            <person name="Freedman E."/>
            <person name="Gellesch M."/>
            <person name="Goldberg J."/>
            <person name="Griggs A."/>
            <person name="Gujja S."/>
            <person name="Heiman D.I."/>
            <person name="Hepburn T.A."/>
            <person name="Howarth C."/>
            <person name="Jen D."/>
            <person name="Larson L."/>
            <person name="Lewis B."/>
            <person name="Mehta T."/>
            <person name="Park D."/>
            <person name="Pearson M."/>
            <person name="Roberts A."/>
            <person name="Saif S."/>
            <person name="Shea T.D."/>
            <person name="Shenoy N."/>
            <person name="Sisk P."/>
            <person name="Stolte C."/>
            <person name="Sykes S."/>
            <person name="Walk T."/>
            <person name="White J."/>
            <person name="Yandava C."/>
            <person name="Klein B."/>
            <person name="McEwen J.G."/>
            <person name="Puccia R."/>
            <person name="Goldman G.H."/>
            <person name="Felipe M.S."/>
            <person name="Nino-Vega G."/>
            <person name="San-Blas G."/>
            <person name="Taylor J.W."/>
            <person name="Mendoza L."/>
            <person name="Galagan J.E."/>
            <person name="Nusbaum C."/>
            <person name="Birren B.W."/>
        </authorList>
    </citation>
    <scope>NUCLEOTIDE SEQUENCE [LARGE SCALE GENOMIC DNA]</scope>
    <source>
        <strain evidence="3">H143</strain>
    </source>
</reference>